<dbReference type="PIRSF" id="PIRSF028983">
    <property type="entry name" value="BCP1"/>
    <property type="match status" value="1"/>
</dbReference>
<sequence>MAAPVKKREIQRNFEFPDDDDQSSSGSEDNEKEQLDEQGMEIQVDFEGRYPVDPDYHGIKTLLQQLFLKAHIDLGSLADLIIRENHVGSVVKQSADLDESDDEDTDINDVFGITTVINLSSKQNYPCVQQLRELLRQMANEHATDAANTMIKHVLENDAEVLGLLINERFVNIPAQISVPLLENLISDIKRANTKKMPFNFSYYVLICKLYKMENVKLDKKLKQKKKSNTEKPSILWSNPEEEIFAEEATVSFEFSVEKESDSALSGTWTESDDEMTPYRRVLLFEATKLQPIINKIKKQIS</sequence>
<dbReference type="GO" id="GO:0005634">
    <property type="term" value="C:nucleus"/>
    <property type="evidence" value="ECO:0007669"/>
    <property type="project" value="TreeGrafter"/>
</dbReference>
<gene>
    <name evidence="4" type="ORF">K0M31_004109</name>
</gene>
<dbReference type="PANTHER" id="PTHR13261">
    <property type="entry name" value="BRCA2 AND CDKN1A INTERACTING PROTEIN"/>
    <property type="match status" value="1"/>
</dbReference>
<dbReference type="Pfam" id="PF13862">
    <property type="entry name" value="BCCIP"/>
    <property type="match status" value="1"/>
</dbReference>
<evidence type="ECO:0000256" key="3">
    <source>
        <dbReference type="SAM" id="MobiDB-lite"/>
    </source>
</evidence>
<evidence type="ECO:0000313" key="4">
    <source>
        <dbReference type="EMBL" id="KAK1127578.1"/>
    </source>
</evidence>
<comment type="caution">
    <text evidence="4">The sequence shown here is derived from an EMBL/GenBank/DDBJ whole genome shotgun (WGS) entry which is preliminary data.</text>
</comment>
<keyword evidence="5" id="KW-1185">Reference proteome</keyword>
<dbReference type="EMBL" id="JAHYIQ010000012">
    <property type="protein sequence ID" value="KAK1127578.1"/>
    <property type="molecule type" value="Genomic_DNA"/>
</dbReference>
<feature type="compositionally biased region" description="Basic and acidic residues" evidence="3">
    <location>
        <begin position="1"/>
        <end position="12"/>
    </location>
</feature>
<accession>A0AA40FY72</accession>
<feature type="compositionally biased region" description="Acidic residues" evidence="3">
    <location>
        <begin position="16"/>
        <end position="36"/>
    </location>
</feature>
<comment type="similarity">
    <text evidence="1 2">Belongs to the BCP1 family.</text>
</comment>
<protein>
    <recommendedName>
        <fullName evidence="2">Protein BCCIP homolog</fullName>
    </recommendedName>
</protein>
<dbReference type="PANTHER" id="PTHR13261:SF0">
    <property type="entry name" value="BRCA2 AND CDKN1A-INTERACTING PROTEIN"/>
    <property type="match status" value="1"/>
</dbReference>
<evidence type="ECO:0000313" key="5">
    <source>
        <dbReference type="Proteomes" id="UP001177670"/>
    </source>
</evidence>
<dbReference type="AlphaFoldDB" id="A0AA40FY72"/>
<name>A0AA40FY72_9HYME</name>
<reference evidence="4" key="1">
    <citation type="submission" date="2021-10" db="EMBL/GenBank/DDBJ databases">
        <title>Melipona bicolor Genome sequencing and assembly.</title>
        <authorList>
            <person name="Araujo N.S."/>
            <person name="Arias M.C."/>
        </authorList>
    </citation>
    <scope>NUCLEOTIDE SEQUENCE</scope>
    <source>
        <strain evidence="4">USP_2M_L1-L4_2017</strain>
        <tissue evidence="4">Whole body</tissue>
    </source>
</reference>
<dbReference type="Proteomes" id="UP001177670">
    <property type="component" value="Unassembled WGS sequence"/>
</dbReference>
<evidence type="ECO:0000256" key="2">
    <source>
        <dbReference type="PIRNR" id="PIRNR028983"/>
    </source>
</evidence>
<feature type="region of interest" description="Disordered" evidence="3">
    <location>
        <begin position="1"/>
        <end position="36"/>
    </location>
</feature>
<evidence type="ECO:0000256" key="1">
    <source>
        <dbReference type="ARBA" id="ARBA00006781"/>
    </source>
</evidence>
<proteinExistence type="inferred from homology"/>
<organism evidence="4 5">
    <name type="scientific">Melipona bicolor</name>
    <dbReference type="NCBI Taxonomy" id="60889"/>
    <lineage>
        <taxon>Eukaryota</taxon>
        <taxon>Metazoa</taxon>
        <taxon>Ecdysozoa</taxon>
        <taxon>Arthropoda</taxon>
        <taxon>Hexapoda</taxon>
        <taxon>Insecta</taxon>
        <taxon>Pterygota</taxon>
        <taxon>Neoptera</taxon>
        <taxon>Endopterygota</taxon>
        <taxon>Hymenoptera</taxon>
        <taxon>Apocrita</taxon>
        <taxon>Aculeata</taxon>
        <taxon>Apoidea</taxon>
        <taxon>Anthophila</taxon>
        <taxon>Apidae</taxon>
        <taxon>Melipona</taxon>
    </lineage>
</organism>
<dbReference type="InterPro" id="IPR025602">
    <property type="entry name" value="BCP1_family"/>
</dbReference>